<dbReference type="RefSeq" id="WP_208843781.1">
    <property type="nucleotide sequence ID" value="NZ_CP072133.1"/>
</dbReference>
<feature type="transmembrane region" description="Helical" evidence="5">
    <location>
        <begin position="6"/>
        <end position="23"/>
    </location>
</feature>
<name>A0A975HLL2_9GAMM</name>
<gene>
    <name evidence="6" type="ORF">J5O05_04535</name>
</gene>
<dbReference type="Pfam" id="PF01124">
    <property type="entry name" value="MAPEG"/>
    <property type="match status" value="1"/>
</dbReference>
<sequence>MVVYIYAALLGFLYVFLSFRVIFRRKKLHVALGDNNNIDIQRAIRAHGNFAEYVPFTLLLIYLVETAYQSLLLAHGLGLALFIGRSLHALSISRQPEPLILRQIGMALTFSVILTSSGLLLANAL</sequence>
<proteinExistence type="predicted"/>
<dbReference type="KEGG" id="pxi:J5O05_04535"/>
<feature type="transmembrane region" description="Helical" evidence="5">
    <location>
        <begin position="44"/>
        <end position="64"/>
    </location>
</feature>
<dbReference type="Proteomes" id="UP000664904">
    <property type="component" value="Chromosome"/>
</dbReference>
<dbReference type="SUPFAM" id="SSF161084">
    <property type="entry name" value="MAPEG domain-like"/>
    <property type="match status" value="1"/>
</dbReference>
<evidence type="ECO:0000256" key="3">
    <source>
        <dbReference type="ARBA" id="ARBA00022989"/>
    </source>
</evidence>
<dbReference type="InterPro" id="IPR001129">
    <property type="entry name" value="Membr-assoc_MAPEG"/>
</dbReference>
<dbReference type="AlphaFoldDB" id="A0A975HLL2"/>
<dbReference type="InterPro" id="IPR023352">
    <property type="entry name" value="MAPEG-like_dom_sf"/>
</dbReference>
<keyword evidence="4 5" id="KW-0472">Membrane</keyword>
<evidence type="ECO:0000256" key="5">
    <source>
        <dbReference type="SAM" id="Phobius"/>
    </source>
</evidence>
<evidence type="ECO:0000256" key="4">
    <source>
        <dbReference type="ARBA" id="ARBA00023136"/>
    </source>
</evidence>
<dbReference type="EMBL" id="CP072133">
    <property type="protein sequence ID" value="QTH72159.1"/>
    <property type="molecule type" value="Genomic_DNA"/>
</dbReference>
<evidence type="ECO:0000256" key="2">
    <source>
        <dbReference type="ARBA" id="ARBA00022692"/>
    </source>
</evidence>
<dbReference type="PANTHER" id="PTHR35814">
    <property type="match status" value="1"/>
</dbReference>
<keyword evidence="7" id="KW-1185">Reference proteome</keyword>
<evidence type="ECO:0000256" key="1">
    <source>
        <dbReference type="ARBA" id="ARBA00004370"/>
    </source>
</evidence>
<evidence type="ECO:0000313" key="7">
    <source>
        <dbReference type="Proteomes" id="UP000664904"/>
    </source>
</evidence>
<dbReference type="PANTHER" id="PTHR35814:SF1">
    <property type="entry name" value="GLUTATHIONE S-TRANSFERASE-RELATED"/>
    <property type="match status" value="1"/>
</dbReference>
<dbReference type="GO" id="GO:0016020">
    <property type="term" value="C:membrane"/>
    <property type="evidence" value="ECO:0007669"/>
    <property type="project" value="UniProtKB-SubCell"/>
</dbReference>
<evidence type="ECO:0000313" key="6">
    <source>
        <dbReference type="EMBL" id="QTH72159.1"/>
    </source>
</evidence>
<protein>
    <submittedName>
        <fullName evidence="6">MAPEG family protein</fullName>
    </submittedName>
</protein>
<keyword evidence="3 5" id="KW-1133">Transmembrane helix</keyword>
<dbReference type="Gene3D" id="1.20.120.550">
    <property type="entry name" value="Membrane associated eicosanoid/glutathione metabolism-like domain"/>
    <property type="match status" value="1"/>
</dbReference>
<feature type="transmembrane region" description="Helical" evidence="5">
    <location>
        <begin position="99"/>
        <end position="122"/>
    </location>
</feature>
<organism evidence="6 7">
    <name type="scientific">Pseudoalteromonas xiamenensis</name>
    <dbReference type="NCBI Taxonomy" id="882626"/>
    <lineage>
        <taxon>Bacteria</taxon>
        <taxon>Pseudomonadati</taxon>
        <taxon>Pseudomonadota</taxon>
        <taxon>Gammaproteobacteria</taxon>
        <taxon>Alteromonadales</taxon>
        <taxon>Pseudoalteromonadaceae</taxon>
        <taxon>Pseudoalteromonas</taxon>
    </lineage>
</organism>
<accession>A0A975HLL2</accession>
<comment type="subcellular location">
    <subcellularLocation>
        <location evidence="1">Membrane</location>
    </subcellularLocation>
</comment>
<keyword evidence="2 5" id="KW-0812">Transmembrane</keyword>
<reference evidence="6" key="1">
    <citation type="submission" date="2021-03" db="EMBL/GenBank/DDBJ databases">
        <title>Complete Genome of Pseudoalteromonas xiamenensis STKMTI.2, a new potential marine bacterium producing anti-Vibrio compounds.</title>
        <authorList>
            <person name="Handayani D.P."/>
            <person name="Isnansetyo A."/>
            <person name="Istiqomah I."/>
            <person name="Jumina J."/>
        </authorList>
    </citation>
    <scope>NUCLEOTIDE SEQUENCE</scope>
    <source>
        <strain evidence="6">STKMTI.2</strain>
    </source>
</reference>